<evidence type="ECO:0000313" key="3">
    <source>
        <dbReference type="Proteomes" id="UP000194236"/>
    </source>
</evidence>
<dbReference type="AlphaFoldDB" id="A0A1Y3B337"/>
<feature type="non-terminal residue" evidence="2">
    <location>
        <position position="165"/>
    </location>
</feature>
<sequence length="165" mass="19368">MQNYNNDGDNNDIIVENDFQKTSTAYASLSRAVIRRRRRHRPRQNSMNLRNSFISDRQKNVDNNIGMDNITDNNNNIQLQKSMTVVDIISKRLSLPADLHLPASFLAKIERELDRKPSQKQQQQQQQKRFDNDDRDDFITTLLSTDPNKTISRKVRRESLVSVFY</sequence>
<proteinExistence type="predicted"/>
<gene>
    <name evidence="2" type="ORF">BLA29_012590</name>
</gene>
<dbReference type="EMBL" id="MUJZ01046863">
    <property type="protein sequence ID" value="OTF74484.1"/>
    <property type="molecule type" value="Genomic_DNA"/>
</dbReference>
<keyword evidence="3" id="KW-1185">Reference proteome</keyword>
<name>A0A1Y3B337_EURMA</name>
<reference evidence="2 3" key="1">
    <citation type="submission" date="2017-03" db="EMBL/GenBank/DDBJ databases">
        <title>Genome Survey of Euroglyphus maynei.</title>
        <authorList>
            <person name="Arlian L.G."/>
            <person name="Morgan M.S."/>
            <person name="Rider S.D."/>
        </authorList>
    </citation>
    <scope>NUCLEOTIDE SEQUENCE [LARGE SCALE GENOMIC DNA]</scope>
    <source>
        <strain evidence="2">Arlian Lab</strain>
        <tissue evidence="2">Whole body</tissue>
    </source>
</reference>
<evidence type="ECO:0000313" key="2">
    <source>
        <dbReference type="EMBL" id="OTF74484.1"/>
    </source>
</evidence>
<evidence type="ECO:0000256" key="1">
    <source>
        <dbReference type="SAM" id="MobiDB-lite"/>
    </source>
</evidence>
<dbReference type="Proteomes" id="UP000194236">
    <property type="component" value="Unassembled WGS sequence"/>
</dbReference>
<comment type="caution">
    <text evidence="2">The sequence shown here is derived from an EMBL/GenBank/DDBJ whole genome shotgun (WGS) entry which is preliminary data.</text>
</comment>
<organism evidence="2 3">
    <name type="scientific">Euroglyphus maynei</name>
    <name type="common">Mayne's house dust mite</name>
    <dbReference type="NCBI Taxonomy" id="6958"/>
    <lineage>
        <taxon>Eukaryota</taxon>
        <taxon>Metazoa</taxon>
        <taxon>Ecdysozoa</taxon>
        <taxon>Arthropoda</taxon>
        <taxon>Chelicerata</taxon>
        <taxon>Arachnida</taxon>
        <taxon>Acari</taxon>
        <taxon>Acariformes</taxon>
        <taxon>Sarcoptiformes</taxon>
        <taxon>Astigmata</taxon>
        <taxon>Psoroptidia</taxon>
        <taxon>Analgoidea</taxon>
        <taxon>Pyroglyphidae</taxon>
        <taxon>Pyroglyphinae</taxon>
        <taxon>Euroglyphus</taxon>
    </lineage>
</organism>
<accession>A0A1Y3B337</accession>
<feature type="region of interest" description="Disordered" evidence="1">
    <location>
        <begin position="114"/>
        <end position="135"/>
    </location>
</feature>
<protein>
    <submittedName>
        <fullName evidence="2">Uncharacterized protein</fullName>
    </submittedName>
</protein>